<keyword evidence="3" id="KW-1185">Reference proteome</keyword>
<reference evidence="2" key="1">
    <citation type="submission" date="2021-12" db="EMBL/GenBank/DDBJ databases">
        <title>Bradyrhizobium xenonodulans sp. nov.</title>
        <authorList>
            <person name="Claassens R."/>
            <person name="Venter S.N."/>
            <person name="Beukes C.W."/>
            <person name="Stepkowski T."/>
            <person name="Steenkamp E.T."/>
        </authorList>
    </citation>
    <scope>NUCLEOTIDE SEQUENCE</scope>
    <source>
        <strain evidence="2">14AB</strain>
    </source>
</reference>
<evidence type="ECO:0000256" key="1">
    <source>
        <dbReference type="SAM" id="MobiDB-lite"/>
    </source>
</evidence>
<evidence type="ECO:0000313" key="3">
    <source>
        <dbReference type="Proteomes" id="UP001179614"/>
    </source>
</evidence>
<accession>A0ABY7MN86</accession>
<protein>
    <submittedName>
        <fullName evidence="2">Uncharacterized protein</fullName>
    </submittedName>
</protein>
<dbReference type="EMBL" id="CP089391">
    <property type="protein sequence ID" value="WBL78122.1"/>
    <property type="molecule type" value="Genomic_DNA"/>
</dbReference>
<feature type="region of interest" description="Disordered" evidence="1">
    <location>
        <begin position="50"/>
        <end position="73"/>
    </location>
</feature>
<dbReference type="RefSeq" id="WP_270163405.1">
    <property type="nucleotide sequence ID" value="NZ_CP089391.1"/>
</dbReference>
<organism evidence="2 3">
    <name type="scientific">Bradyrhizobium xenonodulans</name>
    <dbReference type="NCBI Taxonomy" id="2736875"/>
    <lineage>
        <taxon>Bacteria</taxon>
        <taxon>Pseudomonadati</taxon>
        <taxon>Pseudomonadota</taxon>
        <taxon>Alphaproteobacteria</taxon>
        <taxon>Hyphomicrobiales</taxon>
        <taxon>Nitrobacteraceae</taxon>
        <taxon>Bradyrhizobium</taxon>
    </lineage>
</organism>
<sequence>MMVDDPATGETIEVVAERMADAILYLSDVARDSGLETISNDLMSIRGKLKDRPDRRSSDVAYAAVAGQKKASR</sequence>
<gene>
    <name evidence="2" type="ORF">I3J27_35125</name>
</gene>
<name>A0ABY7MN86_9BRAD</name>
<dbReference type="Proteomes" id="UP001179614">
    <property type="component" value="Chromosome"/>
</dbReference>
<proteinExistence type="predicted"/>
<evidence type="ECO:0000313" key="2">
    <source>
        <dbReference type="EMBL" id="WBL78122.1"/>
    </source>
</evidence>